<sequence>MLLAMSQMSIAQQLEYNKNFSDDEVKPWEEIQIELPPAPKDENLLPFYVGPTATQKFAIDAKSLAIGTDGVVRYTLVAVSQGGAKNISYEGIRCSSFEKKIYALGRDDGTWARSRRDQWEGIVRSKVNRQHAALAQDYFCSNLVIMGNEKDILQRIKSGKTLIDDMLRE</sequence>
<name>A4G8R2_HERAR</name>
<protein>
    <recommendedName>
        <fullName evidence="1">CNP1-like uncharacterized domain-containing protein</fullName>
    </recommendedName>
</protein>
<accession>A4G8R2</accession>
<organism evidence="2 3">
    <name type="scientific">Herminiimonas arsenicoxydans</name>
    <dbReference type="NCBI Taxonomy" id="204773"/>
    <lineage>
        <taxon>Bacteria</taxon>
        <taxon>Pseudomonadati</taxon>
        <taxon>Pseudomonadota</taxon>
        <taxon>Betaproteobacteria</taxon>
        <taxon>Burkholderiales</taxon>
        <taxon>Oxalobacteraceae</taxon>
        <taxon>Herminiimonas</taxon>
    </lineage>
</organism>
<reference evidence="2 3" key="1">
    <citation type="journal article" date="2007" name="PLoS Genet.">
        <title>A tale of two oxidation states: bacterial colonization of arsenic-rich environments.</title>
        <authorList>
            <person name="Muller D."/>
            <person name="Medigue C."/>
            <person name="Koechler S."/>
            <person name="Barbe V."/>
            <person name="Barakat M."/>
            <person name="Talla E."/>
            <person name="Bonnefoy V."/>
            <person name="Krin E."/>
            <person name="Arsene-Ploetze F."/>
            <person name="Carapito C."/>
            <person name="Chandler M."/>
            <person name="Cournoyer B."/>
            <person name="Cruveiller S."/>
            <person name="Dossat C."/>
            <person name="Duval S."/>
            <person name="Heymann M."/>
            <person name="Leize E."/>
            <person name="Lieutaud A."/>
            <person name="Lievremont D."/>
            <person name="Makita Y."/>
            <person name="Mangenot S."/>
            <person name="Nitschke W."/>
            <person name="Ortet P."/>
            <person name="Perdrial N."/>
            <person name="Schoepp B."/>
            <person name="Siguier N."/>
            <person name="Simeonova D.D."/>
            <person name="Rouy Z."/>
            <person name="Segurens B."/>
            <person name="Turlin E."/>
            <person name="Vallenet D."/>
            <person name="Van Dorsselaer A."/>
            <person name="Weiss S."/>
            <person name="Weissenbach J."/>
            <person name="Lett M.C."/>
            <person name="Danchin A."/>
            <person name="Bertin P.N."/>
        </authorList>
    </citation>
    <scope>NUCLEOTIDE SEQUENCE [LARGE SCALE GENOMIC DNA]</scope>
    <source>
        <strain evidence="3">ULPAs1</strain>
    </source>
</reference>
<gene>
    <name evidence="2" type="ordered locus">HEAR2783</name>
</gene>
<evidence type="ECO:0000313" key="2">
    <source>
        <dbReference type="EMBL" id="CAL62899.1"/>
    </source>
</evidence>
<dbReference type="EMBL" id="CU207211">
    <property type="protein sequence ID" value="CAL62899.1"/>
    <property type="molecule type" value="Genomic_DNA"/>
</dbReference>
<keyword evidence="3" id="KW-1185">Reference proteome</keyword>
<evidence type="ECO:0000259" key="1">
    <source>
        <dbReference type="Pfam" id="PF08750"/>
    </source>
</evidence>
<evidence type="ECO:0000313" key="3">
    <source>
        <dbReference type="Proteomes" id="UP000006697"/>
    </source>
</evidence>
<dbReference type="AlphaFoldDB" id="A4G8R2"/>
<dbReference type="Pfam" id="PF08750">
    <property type="entry name" value="CNP1"/>
    <property type="match status" value="1"/>
</dbReference>
<feature type="domain" description="CNP1-like uncharacterised" evidence="1">
    <location>
        <begin position="24"/>
        <end position="157"/>
    </location>
</feature>
<dbReference type="eggNOG" id="ENOG5031TYQ">
    <property type="taxonomic scope" value="Bacteria"/>
</dbReference>
<dbReference type="HOGENOM" id="CLU_099352_2_0_4"/>
<proteinExistence type="predicted"/>
<dbReference type="STRING" id="204773.HEAR2783"/>
<dbReference type="InterPro" id="IPR014861">
    <property type="entry name" value="CNP1-like_dom"/>
</dbReference>
<dbReference type="Proteomes" id="UP000006697">
    <property type="component" value="Chromosome"/>
</dbReference>
<dbReference type="KEGG" id="har:HEAR2783"/>